<dbReference type="EMBL" id="FNRL01000012">
    <property type="protein sequence ID" value="SEA66162.1"/>
    <property type="molecule type" value="Genomic_DNA"/>
</dbReference>
<dbReference type="STRING" id="408074.SAMN05660909_02877"/>
<feature type="domain" description="Mce/MlaD" evidence="2">
    <location>
        <begin position="40"/>
        <end position="117"/>
    </location>
</feature>
<dbReference type="PANTHER" id="PTHR33371:SF4">
    <property type="entry name" value="INTERMEMBRANE PHOSPHOLIPID TRANSPORT SYSTEM BINDING PROTEIN MLAD"/>
    <property type="match status" value="1"/>
</dbReference>
<name>A0A1H4D1F5_9BACT</name>
<feature type="transmembrane region" description="Helical" evidence="1">
    <location>
        <begin position="9"/>
        <end position="30"/>
    </location>
</feature>
<keyword evidence="4" id="KW-1185">Reference proteome</keyword>
<sequence length="338" mass="37032">MEETGKRRAVIVGIFVFLGLVIFIAAVFMMGKKQQLFTNNVNVTAVFKDVKGLAVGRNVQYSGVKVGTVKKIRFLQANQIEVDMVIDKASSQYLHKDVVATISSEGLMGNKMVMLTGGTVQMPVIEDGDHLTVGSGLSTDEIMSTLQTNNKSLVDITDNLKIITKRMVDGEGSMGKLLKDEAVYDDLSRAVAGLKVTVGNTQRLTEALASYASQLHRKGSLANDLVTDTVIFSNLRTASQDMNLAAQRANDAVSQLQDASVGIKEGLQDERAVAGMILHDTLFADALKATILNLESSTEKLDTNMLALRNNFLFRGYFRKQAKKERKEQKAREKALHK</sequence>
<dbReference type="Pfam" id="PF02470">
    <property type="entry name" value="MlaD"/>
    <property type="match status" value="1"/>
</dbReference>
<gene>
    <name evidence="3" type="ORF">SAMN05660909_02877</name>
</gene>
<reference evidence="4" key="1">
    <citation type="submission" date="2016-10" db="EMBL/GenBank/DDBJ databases">
        <authorList>
            <person name="Varghese N."/>
            <person name="Submissions S."/>
        </authorList>
    </citation>
    <scope>NUCLEOTIDE SEQUENCE [LARGE SCALE GENOMIC DNA]</scope>
    <source>
        <strain evidence="4">DSM 23920</strain>
    </source>
</reference>
<keyword evidence="1" id="KW-0472">Membrane</keyword>
<dbReference type="PANTHER" id="PTHR33371">
    <property type="entry name" value="INTERMEMBRANE PHOSPHOLIPID TRANSPORT SYSTEM BINDING PROTEIN MLAD-RELATED"/>
    <property type="match status" value="1"/>
</dbReference>
<proteinExistence type="predicted"/>
<dbReference type="AlphaFoldDB" id="A0A1H4D1F5"/>
<dbReference type="RefSeq" id="WP_089762626.1">
    <property type="nucleotide sequence ID" value="NZ_BKAT01000018.1"/>
</dbReference>
<evidence type="ECO:0000259" key="2">
    <source>
        <dbReference type="Pfam" id="PF02470"/>
    </source>
</evidence>
<dbReference type="OrthoDB" id="9771725at2"/>
<dbReference type="Proteomes" id="UP000199656">
    <property type="component" value="Unassembled WGS sequence"/>
</dbReference>
<protein>
    <submittedName>
        <fullName evidence="3">Phospholipid/cholesterol/gamma-HCH transport system substrate-binding protein</fullName>
    </submittedName>
</protein>
<keyword evidence="1" id="KW-1133">Transmembrane helix</keyword>
<evidence type="ECO:0000256" key="1">
    <source>
        <dbReference type="SAM" id="Phobius"/>
    </source>
</evidence>
<accession>A0A1H4D1F5</accession>
<evidence type="ECO:0000313" key="4">
    <source>
        <dbReference type="Proteomes" id="UP000199656"/>
    </source>
</evidence>
<evidence type="ECO:0000313" key="3">
    <source>
        <dbReference type="EMBL" id="SEA66162.1"/>
    </source>
</evidence>
<organism evidence="3 4">
    <name type="scientific">Chitinophaga terrae</name>
    <name type="common">ex Kim and Jung 2007</name>
    <dbReference type="NCBI Taxonomy" id="408074"/>
    <lineage>
        <taxon>Bacteria</taxon>
        <taxon>Pseudomonadati</taxon>
        <taxon>Bacteroidota</taxon>
        <taxon>Chitinophagia</taxon>
        <taxon>Chitinophagales</taxon>
        <taxon>Chitinophagaceae</taxon>
        <taxon>Chitinophaga</taxon>
    </lineage>
</organism>
<dbReference type="InterPro" id="IPR003399">
    <property type="entry name" value="Mce/MlaD"/>
</dbReference>
<keyword evidence="1" id="KW-0812">Transmembrane</keyword>
<dbReference type="InterPro" id="IPR052336">
    <property type="entry name" value="MlaD_Phospholipid_Transporter"/>
</dbReference>